<feature type="compositionally biased region" description="Low complexity" evidence="1">
    <location>
        <begin position="1"/>
        <end position="16"/>
    </location>
</feature>
<organism evidence="2 3">
    <name type="scientific">Neonectria magnoliae</name>
    <dbReference type="NCBI Taxonomy" id="2732573"/>
    <lineage>
        <taxon>Eukaryota</taxon>
        <taxon>Fungi</taxon>
        <taxon>Dikarya</taxon>
        <taxon>Ascomycota</taxon>
        <taxon>Pezizomycotina</taxon>
        <taxon>Sordariomycetes</taxon>
        <taxon>Hypocreomycetidae</taxon>
        <taxon>Hypocreales</taxon>
        <taxon>Nectriaceae</taxon>
        <taxon>Neonectria</taxon>
    </lineage>
</organism>
<proteinExistence type="predicted"/>
<name>A0ABR1I1L5_9HYPO</name>
<evidence type="ECO:0000313" key="3">
    <source>
        <dbReference type="Proteomes" id="UP001498421"/>
    </source>
</evidence>
<protein>
    <submittedName>
        <fullName evidence="2">Uncharacterized protein</fullName>
    </submittedName>
</protein>
<gene>
    <name evidence="2" type="ORF">QQZ08_006158</name>
</gene>
<comment type="caution">
    <text evidence="2">The sequence shown here is derived from an EMBL/GenBank/DDBJ whole genome shotgun (WGS) entry which is preliminary data.</text>
</comment>
<sequence>MTSPSSAGSSLPSVSSTNTVPEQVLRKTYKDPVKLRQGLDRLWGKGQYSLRHQLQQLEKEAYQHYDGF</sequence>
<keyword evidence="3" id="KW-1185">Reference proteome</keyword>
<dbReference type="EMBL" id="JAZAVK010000054">
    <property type="protein sequence ID" value="KAK7427389.1"/>
    <property type="molecule type" value="Genomic_DNA"/>
</dbReference>
<accession>A0ABR1I1L5</accession>
<dbReference type="Proteomes" id="UP001498421">
    <property type="component" value="Unassembled WGS sequence"/>
</dbReference>
<feature type="region of interest" description="Disordered" evidence="1">
    <location>
        <begin position="1"/>
        <end position="30"/>
    </location>
</feature>
<evidence type="ECO:0000256" key="1">
    <source>
        <dbReference type="SAM" id="MobiDB-lite"/>
    </source>
</evidence>
<evidence type="ECO:0000313" key="2">
    <source>
        <dbReference type="EMBL" id="KAK7427389.1"/>
    </source>
</evidence>
<reference evidence="2 3" key="1">
    <citation type="journal article" date="2025" name="Microbiol. Resour. Announc.">
        <title>Draft genome sequences for Neonectria magnoliae and Neonectria punicea, canker pathogens of Liriodendron tulipifera and Acer saccharum in West Virginia.</title>
        <authorList>
            <person name="Petronek H.M."/>
            <person name="Kasson M.T."/>
            <person name="Metheny A.M."/>
            <person name="Stauder C.M."/>
            <person name="Lovett B."/>
            <person name="Lynch S.C."/>
            <person name="Garnas J.R."/>
            <person name="Kasson L.R."/>
            <person name="Stajich J.E."/>
        </authorList>
    </citation>
    <scope>NUCLEOTIDE SEQUENCE [LARGE SCALE GENOMIC DNA]</scope>
    <source>
        <strain evidence="2 3">NRRL 64651</strain>
    </source>
</reference>